<dbReference type="InterPro" id="IPR051024">
    <property type="entry name" value="GlcNAc_Chitin_IntDeg"/>
</dbReference>
<dbReference type="RefSeq" id="WP_182662563.1">
    <property type="nucleotide sequence ID" value="NZ_VKHS01000165.1"/>
</dbReference>
<evidence type="ECO:0000259" key="5">
    <source>
        <dbReference type="Pfam" id="PF03067"/>
    </source>
</evidence>
<keyword evidence="3" id="KW-1133">Transmembrane helix</keyword>
<evidence type="ECO:0000313" key="7">
    <source>
        <dbReference type="Proteomes" id="UP000530234"/>
    </source>
</evidence>
<organism evidence="6 7">
    <name type="scientific">Streptomyces calidiresistens</name>
    <dbReference type="NCBI Taxonomy" id="1485586"/>
    <lineage>
        <taxon>Bacteria</taxon>
        <taxon>Bacillati</taxon>
        <taxon>Actinomycetota</taxon>
        <taxon>Actinomycetes</taxon>
        <taxon>Kitasatosporales</taxon>
        <taxon>Streptomycetaceae</taxon>
        <taxon>Streptomyces</taxon>
    </lineage>
</organism>
<sequence>MSPRRSAATVGALAVAPLALSLLTATPAAAHGSMDDPISRVKLCREEGPEAPRSDACRDAVAIGGTQPLYDWNEVNIPNAAGAHRSLIPDGQLCSAGRDKYAGLDQARADWPATAMNSGNHTFRYTATAPHPGGFELYITTPGWDPTQPLRWSDLELFGEVSAPPLVNGDYVFDATIPQREGRHLIYSIWQRTDSPEAFYTCSDVVFGADTAGAPVVERPAEPVDVTEGVDPTTVGDHPDHEHHHGPEEGYDALAAAERAGKNLDKYDPNEATDASEDSAETPEDVAGDSGADAEEGARGADGGQPNAPAPHGGGDEVRLATTGSDPGTLAVAVGGAAALALGAGVLLVTARRRVSGRNRA</sequence>
<evidence type="ECO:0000256" key="1">
    <source>
        <dbReference type="ARBA" id="ARBA00022729"/>
    </source>
</evidence>
<dbReference type="EMBL" id="VKHS01000165">
    <property type="protein sequence ID" value="MBB0229756.1"/>
    <property type="molecule type" value="Genomic_DNA"/>
</dbReference>
<dbReference type="InterPro" id="IPR004302">
    <property type="entry name" value="Cellulose/chitin-bd_N"/>
</dbReference>
<dbReference type="Gene3D" id="2.70.50.50">
    <property type="entry name" value="chitin-binding protein cbp21"/>
    <property type="match status" value="1"/>
</dbReference>
<dbReference type="PANTHER" id="PTHR34823">
    <property type="entry name" value="GLCNAC-BINDING PROTEIN A"/>
    <property type="match status" value="1"/>
</dbReference>
<reference evidence="7" key="1">
    <citation type="submission" date="2019-10" db="EMBL/GenBank/DDBJ databases">
        <title>Streptomyces sp. nov., a novel actinobacterium isolated from alkaline environment.</title>
        <authorList>
            <person name="Golinska P."/>
        </authorList>
    </citation>
    <scope>NUCLEOTIDE SEQUENCE [LARGE SCALE GENOMIC DNA]</scope>
    <source>
        <strain evidence="7">DSM 42108</strain>
    </source>
</reference>
<feature type="compositionally biased region" description="Basic and acidic residues" evidence="2">
    <location>
        <begin position="237"/>
        <end position="248"/>
    </location>
</feature>
<feature type="signal peptide" evidence="4">
    <location>
        <begin position="1"/>
        <end position="30"/>
    </location>
</feature>
<name>A0A7W3T2N4_9ACTN</name>
<dbReference type="InterPro" id="IPR014756">
    <property type="entry name" value="Ig_E-set"/>
</dbReference>
<dbReference type="Pfam" id="PF03067">
    <property type="entry name" value="LPMO_10"/>
    <property type="match status" value="1"/>
</dbReference>
<dbReference type="CDD" id="cd21177">
    <property type="entry name" value="LPMO_AA10"/>
    <property type="match status" value="1"/>
</dbReference>
<evidence type="ECO:0000256" key="4">
    <source>
        <dbReference type="SAM" id="SignalP"/>
    </source>
</evidence>
<comment type="caution">
    <text evidence="6">The sequence shown here is derived from an EMBL/GenBank/DDBJ whole genome shotgun (WGS) entry which is preliminary data.</text>
</comment>
<dbReference type="Proteomes" id="UP000530234">
    <property type="component" value="Unassembled WGS sequence"/>
</dbReference>
<evidence type="ECO:0000313" key="6">
    <source>
        <dbReference type="EMBL" id="MBB0229756.1"/>
    </source>
</evidence>
<feature type="region of interest" description="Disordered" evidence="2">
    <location>
        <begin position="216"/>
        <end position="248"/>
    </location>
</feature>
<feature type="domain" description="Chitin-binding type-4" evidence="5">
    <location>
        <begin position="31"/>
        <end position="205"/>
    </location>
</feature>
<keyword evidence="3" id="KW-0472">Membrane</keyword>
<keyword evidence="3" id="KW-0812">Transmembrane</keyword>
<proteinExistence type="predicted"/>
<feature type="transmembrane region" description="Helical" evidence="3">
    <location>
        <begin position="330"/>
        <end position="351"/>
    </location>
</feature>
<dbReference type="PANTHER" id="PTHR34823:SF1">
    <property type="entry name" value="CHITIN-BINDING TYPE-4 DOMAIN-CONTAINING PROTEIN"/>
    <property type="match status" value="1"/>
</dbReference>
<feature type="chain" id="PRO_5031029244" evidence="4">
    <location>
        <begin position="31"/>
        <end position="361"/>
    </location>
</feature>
<keyword evidence="1 4" id="KW-0732">Signal</keyword>
<gene>
    <name evidence="6" type="ORF">FOE67_09550</name>
</gene>
<evidence type="ECO:0000256" key="3">
    <source>
        <dbReference type="SAM" id="Phobius"/>
    </source>
</evidence>
<evidence type="ECO:0000256" key="2">
    <source>
        <dbReference type="SAM" id="MobiDB-lite"/>
    </source>
</evidence>
<dbReference type="SUPFAM" id="SSF81296">
    <property type="entry name" value="E set domains"/>
    <property type="match status" value="1"/>
</dbReference>
<dbReference type="AlphaFoldDB" id="A0A7W3T2N4"/>
<protein>
    <submittedName>
        <fullName evidence="6">Chitin-binding protein</fullName>
    </submittedName>
</protein>
<feature type="compositionally biased region" description="Acidic residues" evidence="2">
    <location>
        <begin position="274"/>
        <end position="295"/>
    </location>
</feature>
<feature type="region of interest" description="Disordered" evidence="2">
    <location>
        <begin position="265"/>
        <end position="323"/>
    </location>
</feature>
<keyword evidence="7" id="KW-1185">Reference proteome</keyword>
<accession>A0A7W3T2N4</accession>